<dbReference type="Gene3D" id="3.90.810.10">
    <property type="entry name" value="CRIB domain"/>
    <property type="match status" value="1"/>
</dbReference>
<gene>
    <name evidence="3" type="ORF">DM860_012592</name>
</gene>
<dbReference type="CDD" id="cd00132">
    <property type="entry name" value="CRIB"/>
    <property type="match status" value="1"/>
</dbReference>
<evidence type="ECO:0000313" key="3">
    <source>
        <dbReference type="EMBL" id="RAL43451.1"/>
    </source>
</evidence>
<name>A0A328DH29_9ASTE</name>
<feature type="domain" description="CRIB" evidence="2">
    <location>
        <begin position="29"/>
        <end position="42"/>
    </location>
</feature>
<feature type="compositionally biased region" description="Basic residues" evidence="1">
    <location>
        <begin position="127"/>
        <end position="136"/>
    </location>
</feature>
<dbReference type="PANTHER" id="PTHR46325:SF39">
    <property type="entry name" value="CRIB DOMAIN-CONTAINING PROTEIN RIC8"/>
    <property type="match status" value="1"/>
</dbReference>
<sequence>MTTKMKGLLKGLRYISQIFDEEKEAEIQIGLPTDVKHVAHIGWEGGQSVDNPSWMKEFKGAAGAQSAPLGPSAVPRESPEIKWVSQDSNRRSSRGEVNLDKDPDLPKSSRRQAPSSSSENPDSPSKSKARHSRRNRSKETAADAAKSDCPTGGDVPKKSRRKKSKDGIGDGGSTRSATRSSRRSAAQELAQPADVEASVRSICSDAAGDGSTRSSKRGEIE</sequence>
<keyword evidence="4" id="KW-1185">Reference proteome</keyword>
<evidence type="ECO:0000256" key="1">
    <source>
        <dbReference type="SAM" id="MobiDB-lite"/>
    </source>
</evidence>
<dbReference type="Pfam" id="PF00786">
    <property type="entry name" value="PBD"/>
    <property type="match status" value="1"/>
</dbReference>
<feature type="region of interest" description="Disordered" evidence="1">
    <location>
        <begin position="59"/>
        <end position="221"/>
    </location>
</feature>
<dbReference type="AlphaFoldDB" id="A0A328DH29"/>
<accession>A0A328DH29</accession>
<feature type="compositionally biased region" description="Low complexity" evidence="1">
    <location>
        <begin position="173"/>
        <end position="186"/>
    </location>
</feature>
<evidence type="ECO:0000313" key="4">
    <source>
        <dbReference type="Proteomes" id="UP000249390"/>
    </source>
</evidence>
<dbReference type="PANTHER" id="PTHR46325">
    <property type="entry name" value="CRIB DOMAIN-CONTAINING PROTEIN RIC8"/>
    <property type="match status" value="1"/>
</dbReference>
<protein>
    <recommendedName>
        <fullName evidence="2">CRIB domain-containing protein</fullName>
    </recommendedName>
</protein>
<feature type="compositionally biased region" description="Basic and acidic residues" evidence="1">
    <location>
        <begin position="88"/>
        <end position="107"/>
    </location>
</feature>
<proteinExistence type="predicted"/>
<reference evidence="3 4" key="1">
    <citation type="submission" date="2018-06" db="EMBL/GenBank/DDBJ databases">
        <title>The Genome of Cuscuta australis (Dodder) Provides Insight into the Evolution of Plant Parasitism.</title>
        <authorList>
            <person name="Liu H."/>
        </authorList>
    </citation>
    <scope>NUCLEOTIDE SEQUENCE [LARGE SCALE GENOMIC DNA]</scope>
    <source>
        <strain evidence="4">cv. Yunnan</strain>
        <tissue evidence="3">Vines</tissue>
    </source>
</reference>
<organism evidence="3 4">
    <name type="scientific">Cuscuta australis</name>
    <dbReference type="NCBI Taxonomy" id="267555"/>
    <lineage>
        <taxon>Eukaryota</taxon>
        <taxon>Viridiplantae</taxon>
        <taxon>Streptophyta</taxon>
        <taxon>Embryophyta</taxon>
        <taxon>Tracheophyta</taxon>
        <taxon>Spermatophyta</taxon>
        <taxon>Magnoliopsida</taxon>
        <taxon>eudicotyledons</taxon>
        <taxon>Gunneridae</taxon>
        <taxon>Pentapetalae</taxon>
        <taxon>asterids</taxon>
        <taxon>lamiids</taxon>
        <taxon>Solanales</taxon>
        <taxon>Convolvulaceae</taxon>
        <taxon>Cuscuteae</taxon>
        <taxon>Cuscuta</taxon>
        <taxon>Cuscuta subgen. Grammica</taxon>
        <taxon>Cuscuta sect. Cleistogrammica</taxon>
    </lineage>
</organism>
<evidence type="ECO:0000259" key="2">
    <source>
        <dbReference type="PROSITE" id="PS50108"/>
    </source>
</evidence>
<feature type="compositionally biased region" description="Low complexity" evidence="1">
    <location>
        <begin position="111"/>
        <end position="126"/>
    </location>
</feature>
<dbReference type="EMBL" id="NQVE01000156">
    <property type="protein sequence ID" value="RAL43451.1"/>
    <property type="molecule type" value="Genomic_DNA"/>
</dbReference>
<comment type="caution">
    <text evidence="3">The sequence shown here is derived from an EMBL/GenBank/DDBJ whole genome shotgun (WGS) entry which is preliminary data.</text>
</comment>
<dbReference type="PROSITE" id="PS50108">
    <property type="entry name" value="CRIB"/>
    <property type="match status" value="1"/>
</dbReference>
<dbReference type="SMART" id="SM00285">
    <property type="entry name" value="PBD"/>
    <property type="match status" value="1"/>
</dbReference>
<dbReference type="InterPro" id="IPR000095">
    <property type="entry name" value="CRIB_dom"/>
</dbReference>
<dbReference type="Proteomes" id="UP000249390">
    <property type="component" value="Unassembled WGS sequence"/>
</dbReference>
<dbReference type="InterPro" id="IPR036936">
    <property type="entry name" value="CRIB_dom_sf"/>
</dbReference>